<dbReference type="Proteomes" id="UP000233727">
    <property type="component" value="Unassembled WGS sequence"/>
</dbReference>
<reference evidence="1 2" key="1">
    <citation type="submission" date="2017-10" db="EMBL/GenBank/DDBJ databases">
        <title>Bifidobacterium genomics.</title>
        <authorList>
            <person name="Lugli G.A."/>
            <person name="Milani C."/>
            <person name="Mancabelli L."/>
        </authorList>
    </citation>
    <scope>NUCLEOTIDE SEQUENCE [LARGE SCALE GENOMIC DNA]</scope>
    <source>
        <strain evidence="1 2">1542B</strain>
    </source>
</reference>
<proteinExistence type="predicted"/>
<dbReference type="Pfam" id="PF11248">
    <property type="entry name" value="DUF3046"/>
    <property type="match status" value="1"/>
</dbReference>
<evidence type="ECO:0000313" key="1">
    <source>
        <dbReference type="EMBL" id="PKU92806.1"/>
    </source>
</evidence>
<keyword evidence="1" id="KW-0808">Transferase</keyword>
<comment type="caution">
    <text evidence="1">The sequence shown here is derived from an EMBL/GenBank/DDBJ whole genome shotgun (WGS) entry which is preliminary data.</text>
</comment>
<organism evidence="1 2">
    <name type="scientific">Bifidobacterium thermophilum</name>
    <dbReference type="NCBI Taxonomy" id="33905"/>
    <lineage>
        <taxon>Bacteria</taxon>
        <taxon>Bacillati</taxon>
        <taxon>Actinomycetota</taxon>
        <taxon>Actinomycetes</taxon>
        <taxon>Bifidobacteriales</taxon>
        <taxon>Bifidobacteriaceae</taxon>
        <taxon>Bifidobacterium</taxon>
    </lineage>
</organism>
<dbReference type="GO" id="GO:0016301">
    <property type="term" value="F:kinase activity"/>
    <property type="evidence" value="ECO:0007669"/>
    <property type="project" value="UniProtKB-KW"/>
</dbReference>
<dbReference type="AlphaFoldDB" id="A0A2N3QM85"/>
<dbReference type="STRING" id="33905.BTHE_0646"/>
<gene>
    <name evidence="1" type="ORF">CQR47_0655</name>
</gene>
<protein>
    <submittedName>
        <fullName evidence="1">4-diphosphocytidyl-2-C-methyl-D-erythritol kinase</fullName>
    </submittedName>
</protein>
<keyword evidence="1" id="KW-0418">Kinase</keyword>
<dbReference type="InterPro" id="IPR021408">
    <property type="entry name" value="DUF3046"/>
</dbReference>
<evidence type="ECO:0000313" key="2">
    <source>
        <dbReference type="Proteomes" id="UP000233727"/>
    </source>
</evidence>
<sequence length="107" mass="11965">MVAGVQLEEASTKRAVVGGLVARLCETCCVREREFWQLLEEVFGRVYGRSLSKDQRLPKLGDMTVVEALAAGEEPRVVWNVLCDQMDIPDSRRWGKDHNAPPLPAGR</sequence>
<accession>A0A2N3QM85</accession>
<name>A0A2N3QM85_9BIFI</name>
<dbReference type="EMBL" id="PCGY01000011">
    <property type="protein sequence ID" value="PKU92806.1"/>
    <property type="molecule type" value="Genomic_DNA"/>
</dbReference>